<sequence length="148" mass="17027">MGQKQSYQLDSPNRKEIAQKADLPDIPLKEEQKNSPVRLTISKKSLEKENHEIDIKKVRNNINNEKEEVISIDNELENNDVKLSNNTITSCDEKKNNKNDKKDQNDNEIVKLNKIPSMEEIPFIPEPIEPLNNPPNLSTPKNQMIMAI</sequence>
<proteinExistence type="predicted"/>
<accession>A0A0K0E9P1</accession>
<reference evidence="4" key="1">
    <citation type="submission" date="2015-08" db="UniProtKB">
        <authorList>
            <consortium name="WormBaseParasite"/>
        </authorList>
    </citation>
    <scope>IDENTIFICATION</scope>
</reference>
<evidence type="ECO:0000313" key="3">
    <source>
        <dbReference type="Proteomes" id="UP000035681"/>
    </source>
</evidence>
<feature type="region of interest" description="Disordered" evidence="2">
    <location>
        <begin position="88"/>
        <end position="108"/>
    </location>
</feature>
<organism evidence="4">
    <name type="scientific">Strongyloides stercoralis</name>
    <name type="common">Threadworm</name>
    <dbReference type="NCBI Taxonomy" id="6248"/>
    <lineage>
        <taxon>Eukaryota</taxon>
        <taxon>Metazoa</taxon>
        <taxon>Ecdysozoa</taxon>
        <taxon>Nematoda</taxon>
        <taxon>Chromadorea</taxon>
        <taxon>Rhabditida</taxon>
        <taxon>Tylenchina</taxon>
        <taxon>Panagrolaimomorpha</taxon>
        <taxon>Strongyloidoidea</taxon>
        <taxon>Strongyloididae</taxon>
        <taxon>Strongyloides</taxon>
    </lineage>
</organism>
<feature type="compositionally biased region" description="Polar residues" evidence="2">
    <location>
        <begin position="1"/>
        <end position="11"/>
    </location>
</feature>
<evidence type="ECO:0000313" key="4">
    <source>
        <dbReference type="WBParaSite" id="SSTP_0000622300.1"/>
    </source>
</evidence>
<evidence type="ECO:0000313" key="5">
    <source>
        <dbReference type="WBParaSite" id="TCONS_00003569.p1"/>
    </source>
</evidence>
<feature type="coiled-coil region" evidence="1">
    <location>
        <begin position="41"/>
        <end position="75"/>
    </location>
</feature>
<dbReference type="WBParaSite" id="SSTP_0000622300.1">
    <property type="protein sequence ID" value="SSTP_0000622300.1"/>
    <property type="gene ID" value="SSTP_0000622300"/>
</dbReference>
<keyword evidence="3" id="KW-1185">Reference proteome</keyword>
<feature type="compositionally biased region" description="Basic and acidic residues" evidence="2">
    <location>
        <begin position="12"/>
        <end position="33"/>
    </location>
</feature>
<dbReference type="Proteomes" id="UP000035681">
    <property type="component" value="Unplaced"/>
</dbReference>
<dbReference type="AlphaFoldDB" id="A0A0K0E9P1"/>
<dbReference type="WBParaSite" id="TCONS_00003569.p1">
    <property type="protein sequence ID" value="TCONS_00003569.p1"/>
    <property type="gene ID" value="XLOC_003312"/>
</dbReference>
<protein>
    <submittedName>
        <fullName evidence="4 5">Uncharacterized protein</fullName>
    </submittedName>
</protein>
<feature type="compositionally biased region" description="Basic and acidic residues" evidence="2">
    <location>
        <begin position="91"/>
        <end position="108"/>
    </location>
</feature>
<keyword evidence="1" id="KW-0175">Coiled coil</keyword>
<feature type="region of interest" description="Disordered" evidence="2">
    <location>
        <begin position="1"/>
        <end position="35"/>
    </location>
</feature>
<name>A0A0K0E9P1_STRER</name>
<evidence type="ECO:0000256" key="2">
    <source>
        <dbReference type="SAM" id="MobiDB-lite"/>
    </source>
</evidence>
<evidence type="ECO:0000256" key="1">
    <source>
        <dbReference type="SAM" id="Coils"/>
    </source>
</evidence>